<dbReference type="Pfam" id="PF16930">
    <property type="entry name" value="Porin_5"/>
    <property type="match status" value="1"/>
</dbReference>
<dbReference type="InterPro" id="IPR011250">
    <property type="entry name" value="OMP/PagP_B-barrel"/>
</dbReference>
<comment type="subcellular location">
    <subcellularLocation>
        <location evidence="1">Cell outer membrane</location>
    </subcellularLocation>
</comment>
<protein>
    <submittedName>
        <fullName evidence="3">Putative porin</fullName>
    </submittedName>
</protein>
<accession>A0A4Q7N9P5</accession>
<dbReference type="GO" id="GO:0009279">
    <property type="term" value="C:cell outer membrane"/>
    <property type="evidence" value="ECO:0007669"/>
    <property type="project" value="UniProtKB-SubCell"/>
</dbReference>
<dbReference type="InterPro" id="IPR023614">
    <property type="entry name" value="Porin_dom_sf"/>
</dbReference>
<gene>
    <name evidence="3" type="ORF">EV675_5523</name>
</gene>
<feature type="compositionally biased region" description="Polar residues" evidence="2">
    <location>
        <begin position="14"/>
        <end position="24"/>
    </location>
</feature>
<dbReference type="AlphaFoldDB" id="A0A4Q7N9P5"/>
<dbReference type="Proteomes" id="UP000292445">
    <property type="component" value="Unassembled WGS sequence"/>
</dbReference>
<dbReference type="Gene3D" id="2.40.160.10">
    <property type="entry name" value="Porin"/>
    <property type="match status" value="1"/>
</dbReference>
<evidence type="ECO:0000256" key="2">
    <source>
        <dbReference type="SAM" id="MobiDB-lite"/>
    </source>
</evidence>
<proteinExistence type="predicted"/>
<evidence type="ECO:0000313" key="4">
    <source>
        <dbReference type="Proteomes" id="UP000292445"/>
    </source>
</evidence>
<evidence type="ECO:0000256" key="1">
    <source>
        <dbReference type="ARBA" id="ARBA00004442"/>
    </source>
</evidence>
<dbReference type="EMBL" id="SGXC01000003">
    <property type="protein sequence ID" value="RZS78866.1"/>
    <property type="molecule type" value="Genomic_DNA"/>
</dbReference>
<feature type="region of interest" description="Disordered" evidence="2">
    <location>
        <begin position="1"/>
        <end position="44"/>
    </location>
</feature>
<organism evidence="3 4">
    <name type="scientific">Pigmentiphaga kullae</name>
    <dbReference type="NCBI Taxonomy" id="151784"/>
    <lineage>
        <taxon>Bacteria</taxon>
        <taxon>Pseudomonadati</taxon>
        <taxon>Pseudomonadota</taxon>
        <taxon>Betaproteobacteria</taxon>
        <taxon>Burkholderiales</taxon>
        <taxon>Alcaligenaceae</taxon>
        <taxon>Pigmentiphaga</taxon>
    </lineage>
</organism>
<dbReference type="InterPro" id="IPR032638">
    <property type="entry name" value="Porin_5"/>
</dbReference>
<evidence type="ECO:0000313" key="3">
    <source>
        <dbReference type="EMBL" id="RZS78866.1"/>
    </source>
</evidence>
<comment type="caution">
    <text evidence="3">The sequence shown here is derived from an EMBL/GenBank/DDBJ whole genome shotgun (WGS) entry which is preliminary data.</text>
</comment>
<dbReference type="SUPFAM" id="SSF56925">
    <property type="entry name" value="OMPA-like"/>
    <property type="match status" value="1"/>
</dbReference>
<sequence>MNTPQQLYPFPPHSVNSLMNQSTASDRRATRGSHTRARRPAAQAACSRPGLRAIAAAVASIVGLLGAVPAQAQSAAPNESAMVRLIRGLIQSGALTKDVGEALLAQAQTEALAAQQAQRQAATAAAAATAGAAGGALRPEAGDVRVPYIPETVRDQIRDEIKGQVMAQAKSEGWAAPNETPQWTKRIRIEGDMRVRNESRFYSDGNSNIEVDWAAINRGSGYDVNGNTNLSLPNTINTRENRKNVFRARARLGIYADLSDRTEVGVRLATGSDESPVSTTQTLGGGLGKKNVWLDQAYLAHKPLDWLTVVGGRFGNPFFSSDTLFSSDLNFDGLAVKAERPFAANPDVSLFGSLGLIPLEYSSDSFPGTSQDKARSHNKWLIGAQIGSNWKVNEDNRLRGAVAYYDFRNISGKVSQPCALYAGADHCSTDWSRPAFMQKGNTLMLLRNISLDPLDPANTKMPQYVGLASKFQLLDLNFRWDTKVAGGYGLRLDANYIRNLAYDADEMWTRSGGGIVNNFGGTGGTGRSDFKSGANAYMMQVTFGKPAPVARGDWNLLAGYKRIEPDALPDAYNDSSFHLGGTNAKGYYVGGSYAIDKNTWFTGRWMSTKEVYGTPFSVDMLQVEFNARF</sequence>
<feature type="compositionally biased region" description="Basic residues" evidence="2">
    <location>
        <begin position="30"/>
        <end position="39"/>
    </location>
</feature>
<reference evidence="3 4" key="1">
    <citation type="submission" date="2019-02" db="EMBL/GenBank/DDBJ databases">
        <title>Genomic Encyclopedia of Type Strains, Phase IV (KMG-IV): sequencing the most valuable type-strain genomes for metagenomic binning, comparative biology and taxonomic classification.</title>
        <authorList>
            <person name="Goeker M."/>
        </authorList>
    </citation>
    <scope>NUCLEOTIDE SEQUENCE [LARGE SCALE GENOMIC DNA]</scope>
    <source>
        <strain evidence="3 4">K24</strain>
    </source>
</reference>
<keyword evidence="4" id="KW-1185">Reference proteome</keyword>
<name>A0A4Q7N9P5_9BURK</name>